<sequence length="278" mass="30315">MRPVPDQTILLTGATDGMGRELARELAAQGASLILHGRSATKGEELLSELRASTGNDRLSYELADFSSLEDIRKLGDRILSTHDRLDALVNNAGIGVELARQESQDGLELTFQVDYLAAYMLSCRLAPLLVRSAPARIVNVSSAGQAPINFRDVMLERNWDGVQAYCQAKLAQISLTFDLAERLRGTGVTANALHPASYMPTKMVVNLFTPQSTVEEGVHSTLRMITDPSLDDVTGTYFNRTQRSRAGAQAYDERDRARLRALSESLTGVSFPADLSG</sequence>
<evidence type="ECO:0000256" key="2">
    <source>
        <dbReference type="RuleBase" id="RU000363"/>
    </source>
</evidence>
<dbReference type="InterPro" id="IPR036291">
    <property type="entry name" value="NAD(P)-bd_dom_sf"/>
</dbReference>
<dbReference type="PANTHER" id="PTHR43157">
    <property type="entry name" value="PHOSPHATIDYLINOSITOL-GLYCAN BIOSYNTHESIS CLASS F PROTEIN-RELATED"/>
    <property type="match status" value="1"/>
</dbReference>
<dbReference type="Proteomes" id="UP001187346">
    <property type="component" value="Unassembled WGS sequence"/>
</dbReference>
<keyword evidence="4" id="KW-1185">Reference proteome</keyword>
<accession>A0ABU4FLC6</accession>
<dbReference type="EMBL" id="JAWMAJ010000116">
    <property type="protein sequence ID" value="MDV7220085.1"/>
    <property type="molecule type" value="Genomic_DNA"/>
</dbReference>
<dbReference type="InterPro" id="IPR002347">
    <property type="entry name" value="SDR_fam"/>
</dbReference>
<dbReference type="RefSeq" id="WP_317773771.1">
    <property type="nucleotide sequence ID" value="NZ_JAWMAJ010000116.1"/>
</dbReference>
<evidence type="ECO:0000313" key="4">
    <source>
        <dbReference type="Proteomes" id="UP001187346"/>
    </source>
</evidence>
<keyword evidence="1" id="KW-0560">Oxidoreductase</keyword>
<reference evidence="3 4" key="1">
    <citation type="submission" date="2023-10" db="EMBL/GenBank/DDBJ databases">
        <title>Characterization of rhizosphere-enriched actinobacteria from wheat plants lab-grown on chernevaya soil.</title>
        <authorList>
            <person name="Tikhonova E.N."/>
            <person name="Konopkin A."/>
            <person name="Kravchenko I.K."/>
        </authorList>
    </citation>
    <scope>NUCLEOTIDE SEQUENCE [LARGE SCALE GENOMIC DNA]</scope>
    <source>
        <strain evidence="3 4">RR29</strain>
    </source>
</reference>
<dbReference type="Gene3D" id="3.40.50.720">
    <property type="entry name" value="NAD(P)-binding Rossmann-like Domain"/>
    <property type="match status" value="1"/>
</dbReference>
<name>A0ABU4FLC6_9ACTN</name>
<dbReference type="Pfam" id="PF00106">
    <property type="entry name" value="adh_short"/>
    <property type="match status" value="1"/>
</dbReference>
<evidence type="ECO:0000313" key="3">
    <source>
        <dbReference type="EMBL" id="MDV7220085.1"/>
    </source>
</evidence>
<dbReference type="PANTHER" id="PTHR43157:SF31">
    <property type="entry name" value="PHOSPHATIDYLINOSITOL-GLYCAN BIOSYNTHESIS CLASS F PROTEIN"/>
    <property type="match status" value="1"/>
</dbReference>
<comment type="similarity">
    <text evidence="2">Belongs to the short-chain dehydrogenases/reductases (SDR) family.</text>
</comment>
<protein>
    <submittedName>
        <fullName evidence="3">SDR family NAD(P)-dependent oxidoreductase</fullName>
    </submittedName>
</protein>
<proteinExistence type="inferred from homology"/>
<comment type="caution">
    <text evidence="3">The sequence shown here is derived from an EMBL/GenBank/DDBJ whole genome shotgun (WGS) entry which is preliminary data.</text>
</comment>
<dbReference type="PRINTS" id="PR00080">
    <property type="entry name" value="SDRFAMILY"/>
</dbReference>
<dbReference type="PRINTS" id="PR00081">
    <property type="entry name" value="GDHRDH"/>
</dbReference>
<organism evidence="3 4">
    <name type="scientific">Streptomyces prunicolor</name>
    <dbReference type="NCBI Taxonomy" id="67348"/>
    <lineage>
        <taxon>Bacteria</taxon>
        <taxon>Bacillati</taxon>
        <taxon>Actinomycetota</taxon>
        <taxon>Actinomycetes</taxon>
        <taxon>Kitasatosporales</taxon>
        <taxon>Streptomycetaceae</taxon>
        <taxon>Streptomyces</taxon>
    </lineage>
</organism>
<gene>
    <name evidence="3" type="ORF">R5A26_29505</name>
</gene>
<evidence type="ECO:0000256" key="1">
    <source>
        <dbReference type="ARBA" id="ARBA00023002"/>
    </source>
</evidence>
<dbReference type="SUPFAM" id="SSF51735">
    <property type="entry name" value="NAD(P)-binding Rossmann-fold domains"/>
    <property type="match status" value="1"/>
</dbReference>